<feature type="region of interest" description="Disordered" evidence="1">
    <location>
        <begin position="23"/>
        <end position="50"/>
    </location>
</feature>
<comment type="caution">
    <text evidence="2">The sequence shown here is derived from an EMBL/GenBank/DDBJ whole genome shotgun (WGS) entry which is preliminary data.</text>
</comment>
<dbReference type="Proteomes" id="UP000664940">
    <property type="component" value="Unassembled WGS sequence"/>
</dbReference>
<proteinExistence type="predicted"/>
<evidence type="ECO:0000313" key="2">
    <source>
        <dbReference type="EMBL" id="KAF6095183.1"/>
    </source>
</evidence>
<reference evidence="2 3" key="1">
    <citation type="journal article" date="2020" name="Nature">
        <title>Six reference-quality genomes reveal evolution of bat adaptations.</title>
        <authorList>
            <person name="Jebb D."/>
            <person name="Huang Z."/>
            <person name="Pippel M."/>
            <person name="Hughes G.M."/>
            <person name="Lavrichenko K."/>
            <person name="Devanna P."/>
            <person name="Winkler S."/>
            <person name="Jermiin L.S."/>
            <person name="Skirmuntt E.C."/>
            <person name="Katzourakis A."/>
            <person name="Burkitt-Gray L."/>
            <person name="Ray D.A."/>
            <person name="Sullivan K.A.M."/>
            <person name="Roscito J.G."/>
            <person name="Kirilenko B.M."/>
            <person name="Davalos L.M."/>
            <person name="Corthals A.P."/>
            <person name="Power M.L."/>
            <person name="Jones G."/>
            <person name="Ransome R.D."/>
            <person name="Dechmann D.K.N."/>
            <person name="Locatelli A.G."/>
            <person name="Puechmaille S.J."/>
            <person name="Fedrigo O."/>
            <person name="Jarvis E.D."/>
            <person name="Hiller M."/>
            <person name="Vernes S.C."/>
            <person name="Myers E.W."/>
            <person name="Teeling E.C."/>
        </authorList>
    </citation>
    <scope>NUCLEOTIDE SEQUENCE [LARGE SCALE GENOMIC DNA]</scope>
    <source>
        <strain evidence="2">Bat1K_MPI-CBG_1</strain>
    </source>
</reference>
<dbReference type="AlphaFoldDB" id="A0A833ZLP7"/>
<organism evidence="2 3">
    <name type="scientific">Phyllostomus discolor</name>
    <name type="common">pale spear-nosed bat</name>
    <dbReference type="NCBI Taxonomy" id="89673"/>
    <lineage>
        <taxon>Eukaryota</taxon>
        <taxon>Metazoa</taxon>
        <taxon>Chordata</taxon>
        <taxon>Craniata</taxon>
        <taxon>Vertebrata</taxon>
        <taxon>Euteleostomi</taxon>
        <taxon>Mammalia</taxon>
        <taxon>Eutheria</taxon>
        <taxon>Laurasiatheria</taxon>
        <taxon>Chiroptera</taxon>
        <taxon>Yangochiroptera</taxon>
        <taxon>Phyllostomidae</taxon>
        <taxon>Phyllostominae</taxon>
        <taxon>Phyllostomus</taxon>
    </lineage>
</organism>
<evidence type="ECO:0000256" key="1">
    <source>
        <dbReference type="SAM" id="MobiDB-lite"/>
    </source>
</evidence>
<name>A0A833ZLP7_9CHIR</name>
<sequence length="125" mass="14559">MPNLFRIMKERIQSTRRRCLVGARARWRRDTRSQRSRPGPGSLEPPPLQCSLSFPRVHSRARGSGSQRQCILGKVKTASSARGHRSWRRVTEGKKWDIFHPGWELSSTFHSRPEWFWRSSESCGL</sequence>
<gene>
    <name evidence="2" type="ORF">HJG60_012150</name>
</gene>
<protein>
    <submittedName>
        <fullName evidence="2">Uncharacterized protein</fullName>
    </submittedName>
</protein>
<accession>A0A833ZLP7</accession>
<evidence type="ECO:0000313" key="3">
    <source>
        <dbReference type="Proteomes" id="UP000664940"/>
    </source>
</evidence>
<dbReference type="EMBL" id="JABVXQ010000008">
    <property type="protein sequence ID" value="KAF6095183.1"/>
    <property type="molecule type" value="Genomic_DNA"/>
</dbReference>